<name>A0ABW5SZH9_9BACI</name>
<reference evidence="2" key="1">
    <citation type="journal article" date="2019" name="Int. J. Syst. Evol. Microbiol.">
        <title>The Global Catalogue of Microorganisms (GCM) 10K type strain sequencing project: providing services to taxonomists for standard genome sequencing and annotation.</title>
        <authorList>
            <consortium name="The Broad Institute Genomics Platform"/>
            <consortium name="The Broad Institute Genome Sequencing Center for Infectious Disease"/>
            <person name="Wu L."/>
            <person name="Ma J."/>
        </authorList>
    </citation>
    <scope>NUCLEOTIDE SEQUENCE [LARGE SCALE GENOMIC DNA]</scope>
    <source>
        <strain evidence="2">KCTC 33792</strain>
    </source>
</reference>
<evidence type="ECO:0000313" key="1">
    <source>
        <dbReference type="EMBL" id="MFD2704708.1"/>
    </source>
</evidence>
<evidence type="ECO:0000313" key="2">
    <source>
        <dbReference type="Proteomes" id="UP001597520"/>
    </source>
</evidence>
<dbReference type="RefSeq" id="WP_380711985.1">
    <property type="nucleotide sequence ID" value="NZ_JBHUML010000002.1"/>
</dbReference>
<keyword evidence="2" id="KW-1185">Reference proteome</keyword>
<proteinExistence type="predicted"/>
<accession>A0ABW5SZH9</accession>
<organism evidence="1 2">
    <name type="scientific">Salibacterium lacus</name>
    <dbReference type="NCBI Taxonomy" id="1898109"/>
    <lineage>
        <taxon>Bacteria</taxon>
        <taxon>Bacillati</taxon>
        <taxon>Bacillota</taxon>
        <taxon>Bacilli</taxon>
        <taxon>Bacillales</taxon>
        <taxon>Bacillaceae</taxon>
    </lineage>
</organism>
<comment type="caution">
    <text evidence="1">The sequence shown here is derived from an EMBL/GenBank/DDBJ whole genome shotgun (WGS) entry which is preliminary data.</text>
</comment>
<protein>
    <submittedName>
        <fullName evidence="1">Uncharacterized protein</fullName>
    </submittedName>
</protein>
<sequence length="224" mass="26361">MSFFSFKEKEAETNENQAEVMQRIDGLTESVGKLRSHMEAQESRINHETRKGLRELREEFMTELQSFREEVNPGNVAEAVESTEKRDRINREFDVIRTEMERAISKHLAPGVSLYRQNSTGKHPAFTRNGTALYESISRLVTNLADVSGTTKEKYTNTTQYRRFFAKEGRRKPNKTIVKYSEDDNRAVNTMYATIILHGYERKFIEYLFEWLENERQRKLSEIK</sequence>
<dbReference type="EMBL" id="JBHUML010000002">
    <property type="protein sequence ID" value="MFD2704708.1"/>
    <property type="molecule type" value="Genomic_DNA"/>
</dbReference>
<gene>
    <name evidence="1" type="ORF">ACFSUB_04460</name>
</gene>
<dbReference type="Proteomes" id="UP001597520">
    <property type="component" value="Unassembled WGS sequence"/>
</dbReference>